<dbReference type="Gene3D" id="1.10.357.10">
    <property type="entry name" value="Tetracycline Repressor, domain 2"/>
    <property type="match status" value="1"/>
</dbReference>
<dbReference type="InterPro" id="IPR009057">
    <property type="entry name" value="Homeodomain-like_sf"/>
</dbReference>
<gene>
    <name evidence="3" type="ORF">RCOM_1980270</name>
</gene>
<name>B9TN62_RICCO</name>
<dbReference type="Proteomes" id="UP000008311">
    <property type="component" value="Unassembled WGS sequence"/>
</dbReference>
<feature type="domain" description="HTH tetR-type" evidence="2">
    <location>
        <begin position="99"/>
        <end position="158"/>
    </location>
</feature>
<dbReference type="InParanoid" id="B9TN62"/>
<reference evidence="4" key="1">
    <citation type="journal article" date="2010" name="Nat. Biotechnol.">
        <title>Draft genome sequence of the oilseed species Ricinus communis.</title>
        <authorList>
            <person name="Chan A.P."/>
            <person name="Crabtree J."/>
            <person name="Zhao Q."/>
            <person name="Lorenzi H."/>
            <person name="Orvis J."/>
            <person name="Puiu D."/>
            <person name="Melake-Berhan A."/>
            <person name="Jones K.M."/>
            <person name="Redman J."/>
            <person name="Chen G."/>
            <person name="Cahoon E.B."/>
            <person name="Gedil M."/>
            <person name="Stanke M."/>
            <person name="Haas B.J."/>
            <person name="Wortman J.R."/>
            <person name="Fraser-Liggett C.M."/>
            <person name="Ravel J."/>
            <person name="Rabinowicz P.D."/>
        </authorList>
    </citation>
    <scope>NUCLEOTIDE SEQUENCE [LARGE SCALE GENOMIC DNA]</scope>
    <source>
        <strain evidence="4">cv. Hale</strain>
    </source>
</reference>
<dbReference type="PROSITE" id="PS50977">
    <property type="entry name" value="HTH_TETR_2"/>
    <property type="match status" value="1"/>
</dbReference>
<dbReference type="InterPro" id="IPR001647">
    <property type="entry name" value="HTH_TetR"/>
</dbReference>
<evidence type="ECO:0000313" key="3">
    <source>
        <dbReference type="EMBL" id="EEF22702.1"/>
    </source>
</evidence>
<dbReference type="GO" id="GO:0006355">
    <property type="term" value="P:regulation of DNA-templated transcription"/>
    <property type="evidence" value="ECO:0000318"/>
    <property type="project" value="GO_Central"/>
</dbReference>
<organism evidence="3 4">
    <name type="scientific">Ricinus communis</name>
    <name type="common">Castor bean</name>
    <dbReference type="NCBI Taxonomy" id="3988"/>
    <lineage>
        <taxon>Eukaryota</taxon>
        <taxon>Viridiplantae</taxon>
        <taxon>Streptophyta</taxon>
        <taxon>Embryophyta</taxon>
        <taxon>Tracheophyta</taxon>
        <taxon>Spermatophyta</taxon>
        <taxon>Magnoliopsida</taxon>
        <taxon>eudicotyledons</taxon>
        <taxon>Gunneridae</taxon>
        <taxon>Pentapetalae</taxon>
        <taxon>rosids</taxon>
        <taxon>fabids</taxon>
        <taxon>Malpighiales</taxon>
        <taxon>Euphorbiaceae</taxon>
        <taxon>Acalyphoideae</taxon>
        <taxon>Acalypheae</taxon>
        <taxon>Ricinus</taxon>
    </lineage>
</organism>
<dbReference type="PRINTS" id="PR00455">
    <property type="entry name" value="HTHTETR"/>
</dbReference>
<sequence length="312" mass="35747">GVTARVACCGYLKRRREFCLPPACTARRESKFSHSAYTIRYGDALPALIRGDVSPTNQRDLFGRRASLSFEGRALAKISASSAIGHADERQRGTRLRPEERERAILSGAETFFAEHGFDATTRELADYLGVRQSLLYRYFPTKQDLIDRIYNDIFVGGWDPEWSNLIRDRSIPLVERLRRFYALYIPTTLTRQWLRLFYQAGLKGFDISTRYHDLLSREIFIPLCYELRATYCVDLGESKSPTSVELEIIYDLHGAAVYKGVRQHIYGMKIHPDNGLFNLWIESFINNVVPAAYRQLAAGRLSSREGKTQAK</sequence>
<dbReference type="InterPro" id="IPR050109">
    <property type="entry name" value="HTH-type_TetR-like_transc_reg"/>
</dbReference>
<dbReference type="PANTHER" id="PTHR30055:SF181">
    <property type="entry name" value="BLR6905 PROTEIN"/>
    <property type="match status" value="1"/>
</dbReference>
<evidence type="ECO:0000256" key="1">
    <source>
        <dbReference type="ARBA" id="ARBA00023125"/>
    </source>
</evidence>
<keyword evidence="1" id="KW-0238">DNA-binding</keyword>
<dbReference type="AlphaFoldDB" id="B9TN62"/>
<dbReference type="Pfam" id="PF00440">
    <property type="entry name" value="TetR_N"/>
    <property type="match status" value="1"/>
</dbReference>
<proteinExistence type="predicted"/>
<dbReference type="GO" id="GO:0003700">
    <property type="term" value="F:DNA-binding transcription factor activity"/>
    <property type="evidence" value="ECO:0000318"/>
    <property type="project" value="GO_Central"/>
</dbReference>
<dbReference type="SUPFAM" id="SSF46689">
    <property type="entry name" value="Homeodomain-like"/>
    <property type="match status" value="1"/>
</dbReference>
<keyword evidence="4" id="KW-1185">Reference proteome</keyword>
<evidence type="ECO:0000313" key="4">
    <source>
        <dbReference type="Proteomes" id="UP000008311"/>
    </source>
</evidence>
<dbReference type="GO" id="GO:0000976">
    <property type="term" value="F:transcription cis-regulatory region binding"/>
    <property type="evidence" value="ECO:0000318"/>
    <property type="project" value="GO_Central"/>
</dbReference>
<accession>B9TN62</accession>
<dbReference type="EMBL" id="EQ991403">
    <property type="protein sequence ID" value="EEF22702.1"/>
    <property type="molecule type" value="Genomic_DNA"/>
</dbReference>
<evidence type="ECO:0000259" key="2">
    <source>
        <dbReference type="PROSITE" id="PS50977"/>
    </source>
</evidence>
<protein>
    <recommendedName>
        <fullName evidence="2">HTH tetR-type domain-containing protein</fullName>
    </recommendedName>
</protein>
<feature type="non-terminal residue" evidence="3">
    <location>
        <position position="1"/>
    </location>
</feature>
<dbReference type="PANTHER" id="PTHR30055">
    <property type="entry name" value="HTH-TYPE TRANSCRIPTIONAL REGULATOR RUTR"/>
    <property type="match status" value="1"/>
</dbReference>